<evidence type="ECO:0000256" key="3">
    <source>
        <dbReference type="ARBA" id="ARBA00023082"/>
    </source>
</evidence>
<dbReference type="InterPro" id="IPR013325">
    <property type="entry name" value="RNA_pol_sigma_r2"/>
</dbReference>
<organism evidence="9 10">
    <name type="scientific">Stieleria maiorica</name>
    <dbReference type="NCBI Taxonomy" id="2795974"/>
    <lineage>
        <taxon>Bacteria</taxon>
        <taxon>Pseudomonadati</taxon>
        <taxon>Planctomycetota</taxon>
        <taxon>Planctomycetia</taxon>
        <taxon>Pirellulales</taxon>
        <taxon>Pirellulaceae</taxon>
        <taxon>Stieleria</taxon>
    </lineage>
</organism>
<evidence type="ECO:0000256" key="4">
    <source>
        <dbReference type="ARBA" id="ARBA00023125"/>
    </source>
</evidence>
<evidence type="ECO:0000313" key="10">
    <source>
        <dbReference type="Proteomes" id="UP000321353"/>
    </source>
</evidence>
<dbReference type="InterPro" id="IPR013249">
    <property type="entry name" value="RNA_pol_sigma70_r4_t2"/>
</dbReference>
<dbReference type="PROSITE" id="PS01063">
    <property type="entry name" value="SIGMA70_ECF"/>
    <property type="match status" value="1"/>
</dbReference>
<dbReference type="GO" id="GO:0006352">
    <property type="term" value="P:DNA-templated transcription initiation"/>
    <property type="evidence" value="ECO:0007669"/>
    <property type="project" value="InterPro"/>
</dbReference>
<comment type="similarity">
    <text evidence="1 6">Belongs to the sigma-70 factor family. ECF subfamily.</text>
</comment>
<gene>
    <name evidence="9" type="primary">sigW_2</name>
    <name evidence="9" type="ORF">Mal15_03080</name>
</gene>
<feature type="domain" description="RNA polymerase sigma factor 70 region 4 type 2" evidence="8">
    <location>
        <begin position="134"/>
        <end position="185"/>
    </location>
</feature>
<dbReference type="PANTHER" id="PTHR43133:SF51">
    <property type="entry name" value="RNA POLYMERASE SIGMA FACTOR"/>
    <property type="match status" value="1"/>
</dbReference>
<sequence length="203" mass="23656">MATRATNSDQHDRPQDHELVQRMLGGEQQAFREFVDRYQDRLFSSMLARTGCGHDAEEVVQETFIKAFQHLAGFKSRSHLYTWIYRIALNTSANRSRRRYDEVSLEASGADSDARAPDSTQPHIPLERLERVAMLRQALAQIEPRHRKILLLREFEERSYQEIAEIMQIPLGTVRSRLSRARLRLRETLTRVDTYFAAVDEVP</sequence>
<dbReference type="SUPFAM" id="SSF88946">
    <property type="entry name" value="Sigma2 domain of RNA polymerase sigma factors"/>
    <property type="match status" value="1"/>
</dbReference>
<evidence type="ECO:0000259" key="7">
    <source>
        <dbReference type="Pfam" id="PF04542"/>
    </source>
</evidence>
<dbReference type="Pfam" id="PF04542">
    <property type="entry name" value="Sigma70_r2"/>
    <property type="match status" value="1"/>
</dbReference>
<protein>
    <recommendedName>
        <fullName evidence="6">RNA polymerase sigma factor</fullName>
    </recommendedName>
</protein>
<reference evidence="9 10" key="1">
    <citation type="submission" date="2019-02" db="EMBL/GenBank/DDBJ databases">
        <title>Planctomycetal bacteria perform biofilm scaping via a novel small molecule.</title>
        <authorList>
            <person name="Jeske O."/>
            <person name="Boedeker C."/>
            <person name="Wiegand S."/>
            <person name="Breitling P."/>
            <person name="Kallscheuer N."/>
            <person name="Jogler M."/>
            <person name="Rohde M."/>
            <person name="Petersen J."/>
            <person name="Medema M.H."/>
            <person name="Surup F."/>
            <person name="Jogler C."/>
        </authorList>
    </citation>
    <scope>NUCLEOTIDE SEQUENCE [LARGE SCALE GENOMIC DNA]</scope>
    <source>
        <strain evidence="9 10">Mal15</strain>
    </source>
</reference>
<feature type="domain" description="RNA polymerase sigma-70 region 2" evidence="7">
    <location>
        <begin position="34"/>
        <end position="99"/>
    </location>
</feature>
<dbReference type="RefSeq" id="WP_147866115.1">
    <property type="nucleotide sequence ID" value="NZ_CP036264.1"/>
</dbReference>
<accession>A0A5B9M5A1</accession>
<proteinExistence type="inferred from homology"/>
<keyword evidence="4 6" id="KW-0238">DNA-binding</keyword>
<keyword evidence="3 6" id="KW-0731">Sigma factor</keyword>
<dbReference type="Pfam" id="PF08281">
    <property type="entry name" value="Sigma70_r4_2"/>
    <property type="match status" value="1"/>
</dbReference>
<evidence type="ECO:0000259" key="8">
    <source>
        <dbReference type="Pfam" id="PF08281"/>
    </source>
</evidence>
<dbReference type="NCBIfam" id="TIGR02937">
    <property type="entry name" value="sigma70-ECF"/>
    <property type="match status" value="1"/>
</dbReference>
<dbReference type="GO" id="GO:0016987">
    <property type="term" value="F:sigma factor activity"/>
    <property type="evidence" value="ECO:0007669"/>
    <property type="project" value="UniProtKB-KW"/>
</dbReference>
<evidence type="ECO:0000256" key="6">
    <source>
        <dbReference type="RuleBase" id="RU000716"/>
    </source>
</evidence>
<dbReference type="InterPro" id="IPR036388">
    <property type="entry name" value="WH-like_DNA-bd_sf"/>
</dbReference>
<dbReference type="GO" id="GO:0003677">
    <property type="term" value="F:DNA binding"/>
    <property type="evidence" value="ECO:0007669"/>
    <property type="project" value="UniProtKB-KW"/>
</dbReference>
<dbReference type="InterPro" id="IPR000838">
    <property type="entry name" value="RNA_pol_sigma70_ECF_CS"/>
</dbReference>
<dbReference type="Gene3D" id="1.10.10.10">
    <property type="entry name" value="Winged helix-like DNA-binding domain superfamily/Winged helix DNA-binding domain"/>
    <property type="match status" value="1"/>
</dbReference>
<dbReference type="Gene3D" id="1.10.1740.10">
    <property type="match status" value="1"/>
</dbReference>
<dbReference type="PANTHER" id="PTHR43133">
    <property type="entry name" value="RNA POLYMERASE ECF-TYPE SIGMA FACTO"/>
    <property type="match status" value="1"/>
</dbReference>
<name>A0A5B9M5A1_9BACT</name>
<dbReference type="InterPro" id="IPR013324">
    <property type="entry name" value="RNA_pol_sigma_r3/r4-like"/>
</dbReference>
<evidence type="ECO:0000256" key="2">
    <source>
        <dbReference type="ARBA" id="ARBA00023015"/>
    </source>
</evidence>
<dbReference type="InterPro" id="IPR014284">
    <property type="entry name" value="RNA_pol_sigma-70_dom"/>
</dbReference>
<dbReference type="InterPro" id="IPR039425">
    <property type="entry name" value="RNA_pol_sigma-70-like"/>
</dbReference>
<evidence type="ECO:0000256" key="1">
    <source>
        <dbReference type="ARBA" id="ARBA00010641"/>
    </source>
</evidence>
<evidence type="ECO:0000256" key="5">
    <source>
        <dbReference type="ARBA" id="ARBA00023163"/>
    </source>
</evidence>
<dbReference type="EMBL" id="CP036264">
    <property type="protein sequence ID" value="QEF96281.1"/>
    <property type="molecule type" value="Genomic_DNA"/>
</dbReference>
<dbReference type="KEGG" id="smam:Mal15_03080"/>
<dbReference type="CDD" id="cd06171">
    <property type="entry name" value="Sigma70_r4"/>
    <property type="match status" value="1"/>
</dbReference>
<keyword evidence="5 6" id="KW-0804">Transcription</keyword>
<dbReference type="InterPro" id="IPR007627">
    <property type="entry name" value="RNA_pol_sigma70_r2"/>
</dbReference>
<keyword evidence="10" id="KW-1185">Reference proteome</keyword>
<dbReference type="AlphaFoldDB" id="A0A5B9M5A1"/>
<keyword evidence="2 6" id="KW-0805">Transcription regulation</keyword>
<dbReference type="SUPFAM" id="SSF88659">
    <property type="entry name" value="Sigma3 and sigma4 domains of RNA polymerase sigma factors"/>
    <property type="match status" value="1"/>
</dbReference>
<evidence type="ECO:0000313" key="9">
    <source>
        <dbReference type="EMBL" id="QEF96281.1"/>
    </source>
</evidence>
<dbReference type="Proteomes" id="UP000321353">
    <property type="component" value="Chromosome"/>
</dbReference>